<evidence type="ECO:0000313" key="4">
    <source>
        <dbReference type="EMBL" id="CAL1158269.1"/>
    </source>
</evidence>
<name>A0A9P1D6Q2_9DINO</name>
<dbReference type="EMBL" id="CAMXCT020003524">
    <property type="protein sequence ID" value="CAL1158269.1"/>
    <property type="molecule type" value="Genomic_DNA"/>
</dbReference>
<proteinExistence type="predicted"/>
<dbReference type="EMBL" id="CAMXCT030003524">
    <property type="protein sequence ID" value="CAL4792206.1"/>
    <property type="molecule type" value="Genomic_DNA"/>
</dbReference>
<accession>A0A9P1D6Q2</accession>
<evidence type="ECO:0000313" key="3">
    <source>
        <dbReference type="EMBL" id="CAI4004894.1"/>
    </source>
</evidence>
<evidence type="ECO:0000313" key="5">
    <source>
        <dbReference type="Proteomes" id="UP001152797"/>
    </source>
</evidence>
<keyword evidence="2" id="KW-0812">Transmembrane</keyword>
<keyword evidence="2" id="KW-0472">Membrane</keyword>
<comment type="caution">
    <text evidence="3">The sequence shown here is derived from an EMBL/GenBank/DDBJ whole genome shotgun (WGS) entry which is preliminary data.</text>
</comment>
<dbReference type="EMBL" id="CAMXCT010003524">
    <property type="protein sequence ID" value="CAI4004894.1"/>
    <property type="molecule type" value="Genomic_DNA"/>
</dbReference>
<feature type="transmembrane region" description="Helical" evidence="2">
    <location>
        <begin position="272"/>
        <end position="295"/>
    </location>
</feature>
<feature type="region of interest" description="Disordered" evidence="1">
    <location>
        <begin position="309"/>
        <end position="372"/>
    </location>
</feature>
<evidence type="ECO:0000256" key="1">
    <source>
        <dbReference type="SAM" id="MobiDB-lite"/>
    </source>
</evidence>
<dbReference type="Proteomes" id="UP001152797">
    <property type="component" value="Unassembled WGS sequence"/>
</dbReference>
<reference evidence="3" key="1">
    <citation type="submission" date="2022-10" db="EMBL/GenBank/DDBJ databases">
        <authorList>
            <person name="Chen Y."/>
            <person name="Dougan E. K."/>
            <person name="Chan C."/>
            <person name="Rhodes N."/>
            <person name="Thang M."/>
        </authorList>
    </citation>
    <scope>NUCLEOTIDE SEQUENCE</scope>
</reference>
<keyword evidence="2" id="KW-1133">Transmembrane helix</keyword>
<evidence type="ECO:0000256" key="2">
    <source>
        <dbReference type="SAM" id="Phobius"/>
    </source>
</evidence>
<gene>
    <name evidence="3" type="ORF">C1SCF055_LOCUS30662</name>
</gene>
<protein>
    <submittedName>
        <fullName evidence="3">Uncharacterized protein</fullName>
    </submittedName>
</protein>
<dbReference type="OrthoDB" id="420149at2759"/>
<feature type="compositionally biased region" description="Basic and acidic residues" evidence="1">
    <location>
        <begin position="309"/>
        <end position="318"/>
    </location>
</feature>
<feature type="transmembrane region" description="Helical" evidence="2">
    <location>
        <begin position="7"/>
        <end position="29"/>
    </location>
</feature>
<dbReference type="AlphaFoldDB" id="A0A9P1D6Q2"/>
<organism evidence="3">
    <name type="scientific">Cladocopium goreaui</name>
    <dbReference type="NCBI Taxonomy" id="2562237"/>
    <lineage>
        <taxon>Eukaryota</taxon>
        <taxon>Sar</taxon>
        <taxon>Alveolata</taxon>
        <taxon>Dinophyceae</taxon>
        <taxon>Suessiales</taxon>
        <taxon>Symbiodiniaceae</taxon>
        <taxon>Cladocopium</taxon>
    </lineage>
</organism>
<reference evidence="4" key="2">
    <citation type="submission" date="2024-04" db="EMBL/GenBank/DDBJ databases">
        <authorList>
            <person name="Chen Y."/>
            <person name="Shah S."/>
            <person name="Dougan E. K."/>
            <person name="Thang M."/>
            <person name="Chan C."/>
        </authorList>
    </citation>
    <scope>NUCLEOTIDE SEQUENCE [LARGE SCALE GENOMIC DNA]</scope>
</reference>
<sequence length="372" mass="41980">MSKDIRSIVPFAVGILFFVIYFTVLLVRFEDTLLAPPTQRVARDVSVVRLPRLYFCPANRFKQARMIWSSYECSLSYKLENDQCSARIQHYGGDEPQVFRHGANWSSACLEFGTHRIGVKQEHSAAWNEISLKAAFLLPVHGLLEDVFEEVELGYLPREWEVGDAPSTIEHYYAPLIRVPLFKPSSLSKPSPGVVTRMYMAEEEDHGRHEAGDYWYVYGTSIIPVSNATVPEQSFLQEPGEWVKAPESRRAIAHVVITLEDFTKYEYRVQPVIYPLLSLFSQLSGVAALFCWAFFKSPILSRKILEVAEEEPKSEQGPKTRSPRRSGQRATRYEGEYSSIADADEEEQQSLLEVGGGGRGASLLDGTEGEGL</sequence>
<keyword evidence="5" id="KW-1185">Reference proteome</keyword>